<keyword evidence="2 7" id="KW-0812">Transmembrane</keyword>
<dbReference type="OrthoDB" id="5401779at2759"/>
<proteinExistence type="inferred from homology"/>
<evidence type="ECO:0000313" key="10">
    <source>
        <dbReference type="Proteomes" id="UP000566819"/>
    </source>
</evidence>
<name>A0A8H4W423_9HELO</name>
<feature type="transmembrane region" description="Helical" evidence="7">
    <location>
        <begin position="49"/>
        <end position="73"/>
    </location>
</feature>
<feature type="transmembrane region" description="Helical" evidence="7">
    <location>
        <begin position="209"/>
        <end position="231"/>
    </location>
</feature>
<evidence type="ECO:0000256" key="2">
    <source>
        <dbReference type="ARBA" id="ARBA00022692"/>
    </source>
</evidence>
<dbReference type="InterPro" id="IPR049326">
    <property type="entry name" value="Rhodopsin_dom_fungi"/>
</dbReference>
<evidence type="ECO:0000256" key="7">
    <source>
        <dbReference type="SAM" id="Phobius"/>
    </source>
</evidence>
<keyword evidence="3 7" id="KW-1133">Transmembrane helix</keyword>
<dbReference type="GO" id="GO:0016020">
    <property type="term" value="C:membrane"/>
    <property type="evidence" value="ECO:0007669"/>
    <property type="project" value="UniProtKB-SubCell"/>
</dbReference>
<dbReference type="Pfam" id="PF20684">
    <property type="entry name" value="Fung_rhodopsin"/>
    <property type="match status" value="1"/>
</dbReference>
<dbReference type="EMBL" id="JAAMPI010000260">
    <property type="protein sequence ID" value="KAF4633433.1"/>
    <property type="molecule type" value="Genomic_DNA"/>
</dbReference>
<feature type="transmembrane region" description="Helical" evidence="7">
    <location>
        <begin position="16"/>
        <end position="37"/>
    </location>
</feature>
<evidence type="ECO:0000313" key="9">
    <source>
        <dbReference type="EMBL" id="KAF4633433.1"/>
    </source>
</evidence>
<keyword evidence="4 7" id="KW-0472">Membrane</keyword>
<comment type="subcellular location">
    <subcellularLocation>
        <location evidence="1">Membrane</location>
        <topology evidence="1">Multi-pass membrane protein</topology>
    </subcellularLocation>
</comment>
<comment type="similarity">
    <text evidence="5">Belongs to the SAT4 family.</text>
</comment>
<dbReference type="PANTHER" id="PTHR33048:SF47">
    <property type="entry name" value="INTEGRAL MEMBRANE PROTEIN-RELATED"/>
    <property type="match status" value="1"/>
</dbReference>
<evidence type="ECO:0000259" key="8">
    <source>
        <dbReference type="Pfam" id="PF20684"/>
    </source>
</evidence>
<gene>
    <name evidence="9" type="ORF">G7Y89_g4685</name>
</gene>
<feature type="transmembrane region" description="Helical" evidence="7">
    <location>
        <begin position="176"/>
        <end position="197"/>
    </location>
</feature>
<dbReference type="AlphaFoldDB" id="A0A8H4W423"/>
<dbReference type="InterPro" id="IPR052337">
    <property type="entry name" value="SAT4-like"/>
</dbReference>
<feature type="compositionally biased region" description="Polar residues" evidence="6">
    <location>
        <begin position="293"/>
        <end position="309"/>
    </location>
</feature>
<feature type="region of interest" description="Disordered" evidence="6">
    <location>
        <begin position="459"/>
        <end position="483"/>
    </location>
</feature>
<feature type="compositionally biased region" description="Low complexity" evidence="6">
    <location>
        <begin position="465"/>
        <end position="477"/>
    </location>
</feature>
<feature type="transmembrane region" description="Helical" evidence="7">
    <location>
        <begin position="93"/>
        <end position="117"/>
    </location>
</feature>
<reference evidence="9 10" key="1">
    <citation type="submission" date="2020-03" db="EMBL/GenBank/DDBJ databases">
        <title>Draft Genome Sequence of Cudoniella acicularis.</title>
        <authorList>
            <person name="Buettner E."/>
            <person name="Kellner H."/>
        </authorList>
    </citation>
    <scope>NUCLEOTIDE SEQUENCE [LARGE SCALE GENOMIC DNA]</scope>
    <source>
        <strain evidence="9 10">DSM 108380</strain>
    </source>
</reference>
<comment type="caution">
    <text evidence="9">The sequence shown here is derived from an EMBL/GenBank/DDBJ whole genome shotgun (WGS) entry which is preliminary data.</text>
</comment>
<feature type="region of interest" description="Disordered" evidence="6">
    <location>
        <begin position="290"/>
        <end position="309"/>
    </location>
</feature>
<evidence type="ECO:0000256" key="3">
    <source>
        <dbReference type="ARBA" id="ARBA00022989"/>
    </source>
</evidence>
<keyword evidence="10" id="KW-1185">Reference proteome</keyword>
<protein>
    <recommendedName>
        <fullName evidence="8">Rhodopsin domain-containing protein</fullName>
    </recommendedName>
</protein>
<feature type="domain" description="Rhodopsin" evidence="8">
    <location>
        <begin position="35"/>
        <end position="271"/>
    </location>
</feature>
<feature type="transmembrane region" description="Helical" evidence="7">
    <location>
        <begin position="129"/>
        <end position="156"/>
    </location>
</feature>
<evidence type="ECO:0000256" key="6">
    <source>
        <dbReference type="SAM" id="MobiDB-lite"/>
    </source>
</evidence>
<sequence>MVHPPEFLAADRSGRLLSVSIAFGVLEIIFVSLYFYSHLMNKTSRGLDTYIMVPAFLCVFGNAISGFILVKYAGAGHHVVTVPMDKVLVWLKMQFAVIMMWAPSVSLPKLSVLCLYLRIFTTKTYRYAVYVLFGLIFVNWVADWILALCICTPIAYNWDKTIPGGHCIDENAVLTWVSVPNICFDLAILILPMPVIWKLNTSTTQKIGLTATFLTGSIGALTGILRFASFVTSDMALDITWYSVDDMSWCIVEPAMYLIASCLPSLRPLFKPLFKNINFGSLRSVFRPDRSTKNGTRGTGTANSVPQSGFSRIDEQAWRPSSLSDGNDQRDLVACYTGSDSQDDQVELKHKNSDLESGSVISEKRTTIMVQKEYTLSSSRLRKNLRSQTSQLLTERNFSLMQSPTSQSEDNSLMEDTYTAEYGEFYTSESVVTPTQHEIPRNVLGSAKGLVYSSVSTDSLTEGQTNASSNSKTSRASNSHRIH</sequence>
<dbReference type="Proteomes" id="UP000566819">
    <property type="component" value="Unassembled WGS sequence"/>
</dbReference>
<evidence type="ECO:0000256" key="5">
    <source>
        <dbReference type="ARBA" id="ARBA00038359"/>
    </source>
</evidence>
<evidence type="ECO:0000256" key="1">
    <source>
        <dbReference type="ARBA" id="ARBA00004141"/>
    </source>
</evidence>
<accession>A0A8H4W423</accession>
<dbReference type="PANTHER" id="PTHR33048">
    <property type="entry name" value="PTH11-LIKE INTEGRAL MEMBRANE PROTEIN (AFU_ORTHOLOGUE AFUA_5G11245)"/>
    <property type="match status" value="1"/>
</dbReference>
<evidence type="ECO:0000256" key="4">
    <source>
        <dbReference type="ARBA" id="ARBA00023136"/>
    </source>
</evidence>
<organism evidence="9 10">
    <name type="scientific">Cudoniella acicularis</name>
    <dbReference type="NCBI Taxonomy" id="354080"/>
    <lineage>
        <taxon>Eukaryota</taxon>
        <taxon>Fungi</taxon>
        <taxon>Dikarya</taxon>
        <taxon>Ascomycota</taxon>
        <taxon>Pezizomycotina</taxon>
        <taxon>Leotiomycetes</taxon>
        <taxon>Helotiales</taxon>
        <taxon>Tricladiaceae</taxon>
        <taxon>Cudoniella</taxon>
    </lineage>
</organism>